<dbReference type="PANTHER" id="PTHR37314">
    <property type="entry name" value="SLR0142 PROTEIN"/>
    <property type="match status" value="1"/>
</dbReference>
<name>A0A345ZWH6_9HYPH</name>
<gene>
    <name evidence="2" type="ORF">DW352_12570</name>
</gene>
<accession>A0A345ZWH6</accession>
<evidence type="ECO:0000256" key="1">
    <source>
        <dbReference type="SAM" id="Phobius"/>
    </source>
</evidence>
<feature type="transmembrane region" description="Helical" evidence="1">
    <location>
        <begin position="55"/>
        <end position="74"/>
    </location>
</feature>
<dbReference type="Proteomes" id="UP000254889">
    <property type="component" value="Chromosome"/>
</dbReference>
<feature type="transmembrane region" description="Helical" evidence="1">
    <location>
        <begin position="210"/>
        <end position="225"/>
    </location>
</feature>
<feature type="transmembrane region" description="Helical" evidence="1">
    <location>
        <begin position="86"/>
        <end position="106"/>
    </location>
</feature>
<dbReference type="InterPro" id="IPR010699">
    <property type="entry name" value="DUF1275"/>
</dbReference>
<dbReference type="KEGG" id="ptaw:DW352_12570"/>
<proteinExistence type="predicted"/>
<feature type="transmembrane region" description="Helical" evidence="1">
    <location>
        <begin position="118"/>
        <end position="136"/>
    </location>
</feature>
<keyword evidence="1" id="KW-0472">Membrane</keyword>
<dbReference type="PANTHER" id="PTHR37314:SF5">
    <property type="entry name" value="SLR0142 PROTEIN"/>
    <property type="match status" value="1"/>
</dbReference>
<reference evidence="2 3" key="1">
    <citation type="submission" date="2018-07" db="EMBL/GenBank/DDBJ databases">
        <authorList>
            <person name="Quirk P.G."/>
            <person name="Krulwich T.A."/>
        </authorList>
    </citation>
    <scope>NUCLEOTIDE SEQUENCE [LARGE SCALE GENOMIC DNA]</scope>
    <source>
        <strain evidence="2 3">CC-BB4</strain>
    </source>
</reference>
<dbReference type="OrthoDB" id="7676651at2"/>
<keyword evidence="1" id="KW-0812">Transmembrane</keyword>
<evidence type="ECO:0000313" key="3">
    <source>
        <dbReference type="Proteomes" id="UP000254889"/>
    </source>
</evidence>
<dbReference type="AlphaFoldDB" id="A0A345ZWH6"/>
<evidence type="ECO:0000313" key="2">
    <source>
        <dbReference type="EMBL" id="AXK81273.1"/>
    </source>
</evidence>
<keyword evidence="3" id="KW-1185">Reference proteome</keyword>
<sequence>MKMPGGPAIIAALLSFNAGYVDTAGFLGLQGLFTSHVTGNFVTIGAALVFGHHGIINKVLALPAFVLVVAVARLASSAMRRRDWPVLRILLITQVTLLAGFAALTIGHGPFPDADTGIALVAGFVGVAAMAVQNAVQRVHLGSLPPTTIMTGNTTQATIDAVDLLSGVVAADGRAAVRKRLGQLTLGIVLFASGCAVSALLFYLSGFWCLLFAVLVAAIAASLPLKA</sequence>
<dbReference type="EMBL" id="CP031417">
    <property type="protein sequence ID" value="AXK81273.1"/>
    <property type="molecule type" value="Genomic_DNA"/>
</dbReference>
<dbReference type="Pfam" id="PF06912">
    <property type="entry name" value="DUF1275"/>
    <property type="match status" value="1"/>
</dbReference>
<keyword evidence="1" id="KW-1133">Transmembrane helix</keyword>
<organism evidence="2 3">
    <name type="scientific">Pseudolabrys taiwanensis</name>
    <dbReference type="NCBI Taxonomy" id="331696"/>
    <lineage>
        <taxon>Bacteria</taxon>
        <taxon>Pseudomonadati</taxon>
        <taxon>Pseudomonadota</taxon>
        <taxon>Alphaproteobacteria</taxon>
        <taxon>Hyphomicrobiales</taxon>
        <taxon>Xanthobacteraceae</taxon>
        <taxon>Pseudolabrys</taxon>
    </lineage>
</organism>
<feature type="transmembrane region" description="Helical" evidence="1">
    <location>
        <begin position="184"/>
        <end position="204"/>
    </location>
</feature>
<dbReference type="RefSeq" id="WP_115691652.1">
    <property type="nucleotide sequence ID" value="NZ_CP031417.1"/>
</dbReference>
<protein>
    <submittedName>
        <fullName evidence="2">DUF1275 domain-containing protein</fullName>
    </submittedName>
</protein>